<dbReference type="EMBL" id="JARJCM010000065">
    <property type="protein sequence ID" value="KAJ7033496.1"/>
    <property type="molecule type" value="Genomic_DNA"/>
</dbReference>
<sequence>MLGLHSSSLGKYFIHPGCPFDLSHLETVRMHTAGNPAITKILGLCRSTLKHLDYLPLHADCDIGQFPSLTHLKLCGSVDELADIAHHILKFNLPKQNCIETSSIRLIDEGIDWYEEDGNIERFDATLSEMPALRKVEIIREIDPWDSPEKDEKEEKFLLQEAFPKLVARGVLAVVVRIP</sequence>
<evidence type="ECO:0000313" key="2">
    <source>
        <dbReference type="Proteomes" id="UP001218188"/>
    </source>
</evidence>
<protein>
    <submittedName>
        <fullName evidence="1">Uncharacterized protein</fullName>
    </submittedName>
</protein>
<organism evidence="1 2">
    <name type="scientific">Mycena alexandri</name>
    <dbReference type="NCBI Taxonomy" id="1745969"/>
    <lineage>
        <taxon>Eukaryota</taxon>
        <taxon>Fungi</taxon>
        <taxon>Dikarya</taxon>
        <taxon>Basidiomycota</taxon>
        <taxon>Agaricomycotina</taxon>
        <taxon>Agaricomycetes</taxon>
        <taxon>Agaricomycetidae</taxon>
        <taxon>Agaricales</taxon>
        <taxon>Marasmiineae</taxon>
        <taxon>Mycenaceae</taxon>
        <taxon>Mycena</taxon>
    </lineage>
</organism>
<dbReference type="Proteomes" id="UP001218188">
    <property type="component" value="Unassembled WGS sequence"/>
</dbReference>
<name>A0AAD6SSZ4_9AGAR</name>
<gene>
    <name evidence="1" type="ORF">C8F04DRAFT_1104895</name>
</gene>
<reference evidence="1" key="1">
    <citation type="submission" date="2023-03" db="EMBL/GenBank/DDBJ databases">
        <title>Massive genome expansion in bonnet fungi (Mycena s.s.) driven by repeated elements and novel gene families across ecological guilds.</title>
        <authorList>
            <consortium name="Lawrence Berkeley National Laboratory"/>
            <person name="Harder C.B."/>
            <person name="Miyauchi S."/>
            <person name="Viragh M."/>
            <person name="Kuo A."/>
            <person name="Thoen E."/>
            <person name="Andreopoulos B."/>
            <person name="Lu D."/>
            <person name="Skrede I."/>
            <person name="Drula E."/>
            <person name="Henrissat B."/>
            <person name="Morin E."/>
            <person name="Kohler A."/>
            <person name="Barry K."/>
            <person name="LaButti K."/>
            <person name="Morin E."/>
            <person name="Salamov A."/>
            <person name="Lipzen A."/>
            <person name="Mereny Z."/>
            <person name="Hegedus B."/>
            <person name="Baldrian P."/>
            <person name="Stursova M."/>
            <person name="Weitz H."/>
            <person name="Taylor A."/>
            <person name="Grigoriev I.V."/>
            <person name="Nagy L.G."/>
            <person name="Martin F."/>
            <person name="Kauserud H."/>
        </authorList>
    </citation>
    <scope>NUCLEOTIDE SEQUENCE</scope>
    <source>
        <strain evidence="1">CBHHK200</strain>
    </source>
</reference>
<evidence type="ECO:0000313" key="1">
    <source>
        <dbReference type="EMBL" id="KAJ7033496.1"/>
    </source>
</evidence>
<accession>A0AAD6SSZ4</accession>
<proteinExistence type="predicted"/>
<comment type="caution">
    <text evidence="1">The sequence shown here is derived from an EMBL/GenBank/DDBJ whole genome shotgun (WGS) entry which is preliminary data.</text>
</comment>
<dbReference type="AlphaFoldDB" id="A0AAD6SSZ4"/>
<keyword evidence="2" id="KW-1185">Reference proteome</keyword>